<sequence>MTTLSPAKSAAPGSQTGRPVEDVHVHAEETEHLGVATGPAPGTTMGVRKPRPGTVAIRDTSAKQHRQRQQPRRSTQAVTVRPHHRQQRGRSCHMGTSRDRRDNKRAAFLNRL</sequence>
<accession>A0A0K8PDL9</accession>
<dbReference type="Proteomes" id="UP000053859">
    <property type="component" value="Unassembled WGS sequence"/>
</dbReference>
<feature type="compositionally biased region" description="Polar residues" evidence="1">
    <location>
        <begin position="1"/>
        <end position="17"/>
    </location>
</feature>
<gene>
    <name evidence="2" type="ORF">SAZU_0685</name>
</gene>
<feature type="compositionally biased region" description="Basic residues" evidence="1">
    <location>
        <begin position="81"/>
        <end position="91"/>
    </location>
</feature>
<dbReference type="AlphaFoldDB" id="A0A0K8PDL9"/>
<name>A0A0K8PDL9_STRAJ</name>
<organism evidence="2 3">
    <name type="scientific">Streptomyces azureus</name>
    <dbReference type="NCBI Taxonomy" id="146537"/>
    <lineage>
        <taxon>Bacteria</taxon>
        <taxon>Bacillati</taxon>
        <taxon>Actinomycetota</taxon>
        <taxon>Actinomycetes</taxon>
        <taxon>Kitasatosporales</taxon>
        <taxon>Streptomycetaceae</taxon>
        <taxon>Streptomyces</taxon>
    </lineage>
</organism>
<evidence type="ECO:0000313" key="2">
    <source>
        <dbReference type="EMBL" id="GAP45955.1"/>
    </source>
</evidence>
<reference evidence="2" key="1">
    <citation type="journal article" date="2015" name="Genome Announc.">
        <title>Draft Genome Sequence of Thiostrepton-Producing Streptomyces azureus ATCC 14921.</title>
        <authorList>
            <person name="Sakihara K."/>
            <person name="Maeda J."/>
            <person name="Tashiro K."/>
            <person name="Fujino Y."/>
            <person name="Kuhara S."/>
            <person name="Ohshima T."/>
            <person name="Ogata S."/>
            <person name="Doi K."/>
        </authorList>
    </citation>
    <scope>NUCLEOTIDE SEQUENCE [LARGE SCALE GENOMIC DNA]</scope>
    <source>
        <strain evidence="2">ATCC14921</strain>
    </source>
</reference>
<protein>
    <submittedName>
        <fullName evidence="2">Putative ABC-type cobalamin/Fe3+-siderophores transport systems, ATPase component</fullName>
    </submittedName>
</protein>
<feature type="region of interest" description="Disordered" evidence="1">
    <location>
        <begin position="1"/>
        <end position="112"/>
    </location>
</feature>
<proteinExistence type="predicted"/>
<keyword evidence="3" id="KW-1185">Reference proteome</keyword>
<feature type="compositionally biased region" description="Basic and acidic residues" evidence="1">
    <location>
        <begin position="96"/>
        <end position="105"/>
    </location>
</feature>
<feature type="compositionally biased region" description="Basic and acidic residues" evidence="1">
    <location>
        <begin position="19"/>
        <end position="32"/>
    </location>
</feature>
<dbReference type="EMBL" id="DF968199">
    <property type="protein sequence ID" value="GAP45955.1"/>
    <property type="molecule type" value="Genomic_DNA"/>
</dbReference>
<evidence type="ECO:0000256" key="1">
    <source>
        <dbReference type="SAM" id="MobiDB-lite"/>
    </source>
</evidence>
<evidence type="ECO:0000313" key="3">
    <source>
        <dbReference type="Proteomes" id="UP000053859"/>
    </source>
</evidence>